<dbReference type="PANTHER" id="PTHR44591:SF3">
    <property type="entry name" value="RESPONSE REGULATORY DOMAIN-CONTAINING PROTEIN"/>
    <property type="match status" value="1"/>
</dbReference>
<proteinExistence type="predicted"/>
<evidence type="ECO:0000256" key="1">
    <source>
        <dbReference type="ARBA" id="ARBA00022553"/>
    </source>
</evidence>
<dbReference type="PANTHER" id="PTHR44591">
    <property type="entry name" value="STRESS RESPONSE REGULATOR PROTEIN 1"/>
    <property type="match status" value="1"/>
</dbReference>
<evidence type="ECO:0000256" key="2">
    <source>
        <dbReference type="PROSITE-ProRule" id="PRU00169"/>
    </source>
</evidence>
<dbReference type="Proteomes" id="UP000658514">
    <property type="component" value="Unassembled WGS sequence"/>
</dbReference>
<organism evidence="4 5">
    <name type="scientific">Calothrix parietina FACHB-288</name>
    <dbReference type="NCBI Taxonomy" id="2692896"/>
    <lineage>
        <taxon>Bacteria</taxon>
        <taxon>Bacillati</taxon>
        <taxon>Cyanobacteriota</taxon>
        <taxon>Cyanophyceae</taxon>
        <taxon>Nostocales</taxon>
        <taxon>Calotrichaceae</taxon>
        <taxon>Calothrix</taxon>
    </lineage>
</organism>
<feature type="domain" description="Response regulatory" evidence="3">
    <location>
        <begin position="12"/>
        <end position="130"/>
    </location>
</feature>
<evidence type="ECO:0000313" key="5">
    <source>
        <dbReference type="Proteomes" id="UP000658514"/>
    </source>
</evidence>
<evidence type="ECO:0000259" key="3">
    <source>
        <dbReference type="PROSITE" id="PS50110"/>
    </source>
</evidence>
<reference evidence="4 5" key="1">
    <citation type="journal article" date="2020" name="ISME J.">
        <title>Comparative genomics reveals insights into cyanobacterial evolution and habitat adaptation.</title>
        <authorList>
            <person name="Chen M.Y."/>
            <person name="Teng W.K."/>
            <person name="Zhao L."/>
            <person name="Hu C.X."/>
            <person name="Zhou Y.K."/>
            <person name="Han B.P."/>
            <person name="Song L.R."/>
            <person name="Shu W.S."/>
        </authorList>
    </citation>
    <scope>NUCLEOTIDE SEQUENCE [LARGE SCALE GENOMIC DNA]</scope>
    <source>
        <strain evidence="4 5">FACHB-288</strain>
    </source>
</reference>
<dbReference type="InterPro" id="IPR050595">
    <property type="entry name" value="Bact_response_regulator"/>
</dbReference>
<accession>A0ABR8AKE9</accession>
<dbReference type="RefSeq" id="WP_190550978.1">
    <property type="nucleotide sequence ID" value="NZ_CAWPNO010000120.1"/>
</dbReference>
<keyword evidence="5" id="KW-1185">Reference proteome</keyword>
<dbReference type="EMBL" id="JACJQH010000082">
    <property type="protein sequence ID" value="MBD2200259.1"/>
    <property type="molecule type" value="Genomic_DNA"/>
</dbReference>
<feature type="modified residue" description="4-aspartylphosphate" evidence="2">
    <location>
        <position position="61"/>
    </location>
</feature>
<gene>
    <name evidence="4" type="ORF">H6G24_33165</name>
</gene>
<dbReference type="InterPro" id="IPR011006">
    <property type="entry name" value="CheY-like_superfamily"/>
</dbReference>
<evidence type="ECO:0000313" key="4">
    <source>
        <dbReference type="EMBL" id="MBD2200259.1"/>
    </source>
</evidence>
<dbReference type="SMART" id="SM00448">
    <property type="entry name" value="REC"/>
    <property type="match status" value="1"/>
</dbReference>
<sequence length="136" mass="15365">MDNKPLSFKGLRLLVVDDDPDTRKLISILFELDGAEVLTATSASEALEIILCFQPDVLICDICLPDEDGYSLLRKVKRLDIEQGRITRAIALSAYVMDEDRQYAYLAGYQKYLHKPINLDELAKAVNDLAQLQQYA</sequence>
<dbReference type="Gene3D" id="3.40.50.2300">
    <property type="match status" value="1"/>
</dbReference>
<dbReference type="Pfam" id="PF00072">
    <property type="entry name" value="Response_reg"/>
    <property type="match status" value="1"/>
</dbReference>
<dbReference type="PROSITE" id="PS50110">
    <property type="entry name" value="RESPONSE_REGULATORY"/>
    <property type="match status" value="1"/>
</dbReference>
<protein>
    <submittedName>
        <fullName evidence="4">Response regulator</fullName>
    </submittedName>
</protein>
<comment type="caution">
    <text evidence="4">The sequence shown here is derived from an EMBL/GenBank/DDBJ whole genome shotgun (WGS) entry which is preliminary data.</text>
</comment>
<dbReference type="SUPFAM" id="SSF52172">
    <property type="entry name" value="CheY-like"/>
    <property type="match status" value="1"/>
</dbReference>
<keyword evidence="1 2" id="KW-0597">Phosphoprotein</keyword>
<dbReference type="InterPro" id="IPR001789">
    <property type="entry name" value="Sig_transdc_resp-reg_receiver"/>
</dbReference>
<name>A0ABR8AKE9_9CYAN</name>